<dbReference type="EMBL" id="SRMQ01000018">
    <property type="protein sequence ID" value="TGJ75413.1"/>
    <property type="molecule type" value="Genomic_DNA"/>
</dbReference>
<dbReference type="RefSeq" id="WP_135661138.1">
    <property type="nucleotide sequence ID" value="NZ_SRMQ01000018.1"/>
</dbReference>
<dbReference type="InterPro" id="IPR029045">
    <property type="entry name" value="ClpP/crotonase-like_dom_sf"/>
</dbReference>
<proteinExistence type="predicted"/>
<dbReference type="PANTHER" id="PTHR10381:SF70">
    <property type="entry name" value="ATP-DEPENDENT CLP PROTEASE PROTEOLYTIC SUBUNIT"/>
    <property type="match status" value="1"/>
</dbReference>
<keyword evidence="1 5" id="KW-0645">Protease</keyword>
<dbReference type="Pfam" id="PF00574">
    <property type="entry name" value="CLP_protease"/>
    <property type="match status" value="1"/>
</dbReference>
<dbReference type="GO" id="GO:0004252">
    <property type="term" value="F:serine-type endopeptidase activity"/>
    <property type="evidence" value="ECO:0007669"/>
    <property type="project" value="UniProtKB-EC"/>
</dbReference>
<evidence type="ECO:0000256" key="1">
    <source>
        <dbReference type="ARBA" id="ARBA00022670"/>
    </source>
</evidence>
<evidence type="ECO:0000313" key="6">
    <source>
        <dbReference type="Proteomes" id="UP000297714"/>
    </source>
</evidence>
<dbReference type="Gene3D" id="3.90.226.10">
    <property type="entry name" value="2-enoyl-CoA Hydratase, Chain A, domain 1"/>
    <property type="match status" value="1"/>
</dbReference>
<dbReference type="EC" id="3.4.21.92" evidence="5"/>
<dbReference type="PANTHER" id="PTHR10381">
    <property type="entry name" value="ATP-DEPENDENT CLP PROTEASE PROTEOLYTIC SUBUNIT"/>
    <property type="match status" value="1"/>
</dbReference>
<comment type="caution">
    <text evidence="5">The sequence shown here is derived from an EMBL/GenBank/DDBJ whole genome shotgun (WGS) entry which is preliminary data.</text>
</comment>
<dbReference type="Proteomes" id="UP000297714">
    <property type="component" value="Unassembled WGS sequence"/>
</dbReference>
<keyword evidence="3" id="KW-0720">Serine protease</keyword>
<dbReference type="SUPFAM" id="SSF52096">
    <property type="entry name" value="ClpP/crotonase"/>
    <property type="match status" value="1"/>
</dbReference>
<dbReference type="OrthoDB" id="9806592at2"/>
<dbReference type="GO" id="GO:0009368">
    <property type="term" value="C:endopeptidase Clp complex"/>
    <property type="evidence" value="ECO:0007669"/>
    <property type="project" value="TreeGrafter"/>
</dbReference>
<sequence length="234" mass="24896">MAIEIKGYIVPDDDKFIYDYFGISATSPKDVTEAIEKADGQPLDVEISTCYGGDIFAGSGIYSALRGYKGGVHIHITGLAASAASVIAMAGPSDMSPTAMLMVHRVSTMAEGNLHAMDATSDMLQNADKAIAAAYVAKSGMDEKDALKMMDKETWITAAQAVELKLVDKVADAATPQLVAAYGLPLSHAVIEKTRAMLAEQKTATGKNPKLEEPKPTVSNQSEKEKILLMIDLI</sequence>
<dbReference type="NCBIfam" id="NF045542">
    <property type="entry name" value="Clp_rel_HeadMat"/>
    <property type="match status" value="1"/>
</dbReference>
<protein>
    <submittedName>
        <fullName evidence="5">ATP-dependent Clp protease proteolytic subunit</fullName>
        <ecNumber evidence="5">3.4.21.92</ecNumber>
    </submittedName>
</protein>
<gene>
    <name evidence="5" type="primary">clpP_2</name>
    <name evidence="5" type="ORF">CAGA_24370</name>
</gene>
<dbReference type="GO" id="GO:0004176">
    <property type="term" value="F:ATP-dependent peptidase activity"/>
    <property type="evidence" value="ECO:0007669"/>
    <property type="project" value="TreeGrafter"/>
</dbReference>
<evidence type="ECO:0000256" key="2">
    <source>
        <dbReference type="ARBA" id="ARBA00022801"/>
    </source>
</evidence>
<dbReference type="GO" id="GO:0051117">
    <property type="term" value="F:ATPase binding"/>
    <property type="evidence" value="ECO:0007669"/>
    <property type="project" value="TreeGrafter"/>
</dbReference>
<evidence type="ECO:0000256" key="4">
    <source>
        <dbReference type="SAM" id="MobiDB-lite"/>
    </source>
</evidence>
<accession>A0A4Z0Y930</accession>
<dbReference type="GO" id="GO:0006515">
    <property type="term" value="P:protein quality control for misfolded or incompletely synthesized proteins"/>
    <property type="evidence" value="ECO:0007669"/>
    <property type="project" value="TreeGrafter"/>
</dbReference>
<reference evidence="5 6" key="1">
    <citation type="submission" date="2019-04" db="EMBL/GenBank/DDBJ databases">
        <authorList>
            <person name="Poehlein A."/>
            <person name="Bengelsdorf F.R."/>
            <person name="Duerre P."/>
            <person name="Daniel R."/>
        </authorList>
    </citation>
    <scope>NUCLEOTIDE SEQUENCE [LARGE SCALE GENOMIC DNA]</scope>
    <source>
        <strain evidence="5 6">BS-1</strain>
    </source>
</reference>
<evidence type="ECO:0000313" key="5">
    <source>
        <dbReference type="EMBL" id="TGJ75413.1"/>
    </source>
</evidence>
<feature type="region of interest" description="Disordered" evidence="4">
    <location>
        <begin position="203"/>
        <end position="223"/>
    </location>
</feature>
<keyword evidence="6" id="KW-1185">Reference proteome</keyword>
<evidence type="ECO:0000256" key="3">
    <source>
        <dbReference type="ARBA" id="ARBA00022825"/>
    </source>
</evidence>
<organism evidence="5 6">
    <name type="scientific">Caproiciproducens galactitolivorans</name>
    <dbReference type="NCBI Taxonomy" id="642589"/>
    <lineage>
        <taxon>Bacteria</taxon>
        <taxon>Bacillati</taxon>
        <taxon>Bacillota</taxon>
        <taxon>Clostridia</taxon>
        <taxon>Eubacteriales</taxon>
        <taxon>Acutalibacteraceae</taxon>
        <taxon>Caproiciproducens</taxon>
    </lineage>
</organism>
<dbReference type="InterPro" id="IPR023562">
    <property type="entry name" value="ClpP/TepA"/>
</dbReference>
<name>A0A4Z0Y930_9FIRM</name>
<keyword evidence="2 5" id="KW-0378">Hydrolase</keyword>
<dbReference type="AlphaFoldDB" id="A0A4Z0Y930"/>
<dbReference type="CDD" id="cd07016">
    <property type="entry name" value="S14_ClpP_1"/>
    <property type="match status" value="1"/>
</dbReference>